<keyword evidence="4" id="KW-1185">Reference proteome</keyword>
<sequence>MKNGTQRWVTVLLSVTLALVICAAPLTAAYADDDPMNYKGKVRVGAQTVNEAIVLAWIAGLLIEEHTGLKPEMITEFAASSVVHQAMVAGELDVYVSWTGTQLTGILRYEGPNLSGEETFRRVKEGFEEHFGFTWAKPLGFNNTYVMTVRRETAEKYNLKKASDLAPYAADWKLGCDENFDTRPDAYPGWSELYGIKFKDILPMQYSIMYRAIANKEVDVIPAYSTDSRIPKMDLVMLEDDKEFFPDYSAGYVIDMKFLEKYPKVLDILEKLSGTIDEETMAKMNSRFDDGEEPEDIARDYLVSVGLIGS</sequence>
<evidence type="ECO:0000256" key="1">
    <source>
        <dbReference type="SAM" id="SignalP"/>
    </source>
</evidence>
<protein>
    <submittedName>
        <fullName evidence="3">Osmoprotectant ABC transporter substrate-binding protein</fullName>
    </submittedName>
</protein>
<dbReference type="InterPro" id="IPR007210">
    <property type="entry name" value="ABC_Gly_betaine_transp_sub-bd"/>
</dbReference>
<feature type="chain" id="PRO_5040407224" evidence="1">
    <location>
        <begin position="29"/>
        <end position="310"/>
    </location>
</feature>
<reference evidence="4" key="1">
    <citation type="submission" date="2021-04" db="EMBL/GenBank/DDBJ databases">
        <title>A novel Synergistetes isolate from a pyrite-forming mixed culture.</title>
        <authorList>
            <person name="Bunk B."/>
            <person name="Sproer C."/>
            <person name="Spring S."/>
            <person name="Pester M."/>
        </authorList>
    </citation>
    <scope>NUCLEOTIDE SEQUENCE [LARGE SCALE GENOMIC DNA]</scope>
    <source>
        <strain evidence="4">J.5.4.2-T.3.5.2</strain>
    </source>
</reference>
<organism evidence="3 4">
    <name type="scientific">Aminithiophilus ramosus</name>
    <dbReference type="NCBI Taxonomy" id="3029084"/>
    <lineage>
        <taxon>Bacteria</taxon>
        <taxon>Thermotogati</taxon>
        <taxon>Synergistota</taxon>
        <taxon>Synergistia</taxon>
        <taxon>Synergistales</taxon>
        <taxon>Aminithiophilaceae</taxon>
        <taxon>Aminithiophilus</taxon>
    </lineage>
</organism>
<dbReference type="KEGG" id="aram:KAR29_13785"/>
<dbReference type="Gene3D" id="3.40.190.120">
    <property type="entry name" value="Osmoprotection protein (prox), domain 2"/>
    <property type="match status" value="1"/>
</dbReference>
<dbReference type="Pfam" id="PF04069">
    <property type="entry name" value="OpuAC"/>
    <property type="match status" value="1"/>
</dbReference>
<dbReference type="RefSeq" id="WP_274373576.1">
    <property type="nucleotide sequence ID" value="NZ_CP072943.1"/>
</dbReference>
<feature type="signal peptide" evidence="1">
    <location>
        <begin position="1"/>
        <end position="28"/>
    </location>
</feature>
<dbReference type="Proteomes" id="UP000671879">
    <property type="component" value="Chromosome"/>
</dbReference>
<gene>
    <name evidence="3" type="ORF">KAR29_13785</name>
</gene>
<dbReference type="AlphaFoldDB" id="A0A9Q7EVB2"/>
<feature type="domain" description="ABC-type glycine betaine transport system substrate-binding" evidence="2">
    <location>
        <begin position="41"/>
        <end position="302"/>
    </location>
</feature>
<keyword evidence="1" id="KW-0732">Signal</keyword>
<proteinExistence type="predicted"/>
<evidence type="ECO:0000313" key="3">
    <source>
        <dbReference type="EMBL" id="QTX32348.1"/>
    </source>
</evidence>
<dbReference type="EMBL" id="CP072943">
    <property type="protein sequence ID" value="QTX32348.1"/>
    <property type="molecule type" value="Genomic_DNA"/>
</dbReference>
<dbReference type="SUPFAM" id="SSF53850">
    <property type="entry name" value="Periplasmic binding protein-like II"/>
    <property type="match status" value="1"/>
</dbReference>
<evidence type="ECO:0000259" key="2">
    <source>
        <dbReference type="Pfam" id="PF04069"/>
    </source>
</evidence>
<evidence type="ECO:0000313" key="4">
    <source>
        <dbReference type="Proteomes" id="UP000671879"/>
    </source>
</evidence>
<dbReference type="Gene3D" id="3.40.190.10">
    <property type="entry name" value="Periplasmic binding protein-like II"/>
    <property type="match status" value="1"/>
</dbReference>
<name>A0A9Q7EVB2_9BACT</name>
<accession>A0A9Q7EVB2</accession>
<dbReference type="GO" id="GO:0043190">
    <property type="term" value="C:ATP-binding cassette (ABC) transporter complex"/>
    <property type="evidence" value="ECO:0007669"/>
    <property type="project" value="InterPro"/>
</dbReference>
<dbReference type="GO" id="GO:0022857">
    <property type="term" value="F:transmembrane transporter activity"/>
    <property type="evidence" value="ECO:0007669"/>
    <property type="project" value="InterPro"/>
</dbReference>